<keyword evidence="4 8" id="KW-0326">Glycosidase</keyword>
<dbReference type="AlphaFoldDB" id="A0A941D9G5"/>
<accession>A0A941D9G5</accession>
<dbReference type="Proteomes" id="UP000677016">
    <property type="component" value="Unassembled WGS sequence"/>
</dbReference>
<dbReference type="InterPro" id="IPR013785">
    <property type="entry name" value="Aldolase_TIM"/>
</dbReference>
<dbReference type="Pfam" id="PF16874">
    <property type="entry name" value="Glyco_hydro_36C"/>
    <property type="match status" value="1"/>
</dbReference>
<dbReference type="InterPro" id="IPR000111">
    <property type="entry name" value="Glyco_hydro_27/36_CS"/>
</dbReference>
<dbReference type="GO" id="GO:0004557">
    <property type="term" value="F:alpha-galactosidase activity"/>
    <property type="evidence" value="ECO:0007669"/>
    <property type="project" value="UniProtKB-EC"/>
</dbReference>
<dbReference type="EC" id="3.2.1.22" evidence="2"/>
<dbReference type="PANTHER" id="PTHR43053">
    <property type="entry name" value="GLYCOSIDASE FAMILY 31"/>
    <property type="match status" value="1"/>
</dbReference>
<reference evidence="8" key="1">
    <citation type="submission" date="2021-04" db="EMBL/GenBank/DDBJ databases">
        <title>Phycicoccus avicenniae sp. nov., a novel endophytic actinomycetes isolated from branch of Avicennia mariana.</title>
        <authorList>
            <person name="Tuo L."/>
        </authorList>
    </citation>
    <scope>NUCLEOTIDE SEQUENCE</scope>
    <source>
        <strain evidence="8">BSK3Z-2</strain>
    </source>
</reference>
<keyword evidence="9" id="KW-1185">Reference proteome</keyword>
<comment type="caution">
    <text evidence="8">The sequence shown here is derived from an EMBL/GenBank/DDBJ whole genome shotgun (WGS) entry which is preliminary data.</text>
</comment>
<feature type="domain" description="Glycosyl hydrolase family 36 C-terminal" evidence="6">
    <location>
        <begin position="628"/>
        <end position="713"/>
    </location>
</feature>
<gene>
    <name evidence="8" type="ORF">KC207_14810</name>
</gene>
<dbReference type="InterPro" id="IPR038417">
    <property type="entry name" value="Alpga-gal_N_sf"/>
</dbReference>
<proteinExistence type="predicted"/>
<dbReference type="FunFam" id="3.20.20.70:FF:000118">
    <property type="entry name" value="Alpha-galactosidase"/>
    <property type="match status" value="1"/>
</dbReference>
<dbReference type="PRINTS" id="PR00743">
    <property type="entry name" value="GLHYDRLASE36"/>
</dbReference>
<evidence type="ECO:0000313" key="8">
    <source>
        <dbReference type="EMBL" id="MBR7744564.1"/>
    </source>
</evidence>
<dbReference type="SUPFAM" id="SSF51445">
    <property type="entry name" value="(Trans)glycosidases"/>
    <property type="match status" value="1"/>
</dbReference>
<name>A0A941D9G5_9MICO</name>
<dbReference type="InterPro" id="IPR013780">
    <property type="entry name" value="Glyco_hydro_b"/>
</dbReference>
<evidence type="ECO:0000256" key="2">
    <source>
        <dbReference type="ARBA" id="ARBA00012755"/>
    </source>
</evidence>
<dbReference type="InterPro" id="IPR031705">
    <property type="entry name" value="Glyco_hydro_36_C"/>
</dbReference>
<sequence>MPLQTSVHLRSGGVSVVLDVDGGCLPTLLHWGADLGPLDADAVADLRTAGVSPVLNNAVDVALRLALVPETWTGWAGRPGLLGSRGGRDWSPRFEVTGVRVDGAEVTGPLTDAGTALVEVEAQDVEAGLGLLLRVELLVGGLLRVAAEVVNHGDDDYAVHGLATALPVPTAAREVLDLAGRWALERVPQRRALTVGTHLRESRRGRTGPDAATVLHVGEPGFSFDRGEVWSLHVAWSGNHVHAAERTASGEQVLSGGELLLPGEVVLAPGERYATPWSYGAYGVGLDAVASRFHTWLRSRPQHPTSVRPVTLNVWEAVYFDHRLEPLVELADVAAAIGVERFVLDDGWFGGRRDDTAGLGDWIVSPDVWPDGLHPLVDHVTGLGMQFGLWFEPEMVNLDSDVARAHPEWVMAPTAGRLPEESRTQQVLDLGIPECYAYVRDAVSAVLAEYDVSYVKWDHNRDLVEAGDARTGLPGVHAQTLAVYRLLDELRARHPGVEIESCSSGGARVDLEVLQRTERVWASDCIDPLDRQVIQRWTTQLVPPEMVGAHVASERSHTTGRRHDLGFRAATAVFGHLGLEWDLREASPEDREELAAWIALHKEHRDVLHGGTVVRVDHPDDSVVVGGVVAPDGSKALYSVATVRRPTTGALGRLRLPGLDPDRRYRVRPVNPSNPAGLKRPAWWGDPGPDGNAPGVVLAGRALAVAGLVAAPTFPEQAVVYLAEAVAD</sequence>
<dbReference type="InterPro" id="IPR031704">
    <property type="entry name" value="Glyco_hydro_36_N"/>
</dbReference>
<dbReference type="InterPro" id="IPR017853">
    <property type="entry name" value="GH"/>
</dbReference>
<feature type="domain" description="Glycosyl hydrolase family 36 N-terminal" evidence="7">
    <location>
        <begin position="26"/>
        <end position="267"/>
    </location>
</feature>
<dbReference type="GO" id="GO:0016052">
    <property type="term" value="P:carbohydrate catabolic process"/>
    <property type="evidence" value="ECO:0007669"/>
    <property type="project" value="InterPro"/>
</dbReference>
<dbReference type="Pfam" id="PF16875">
    <property type="entry name" value="Glyco_hydro_36N"/>
    <property type="match status" value="1"/>
</dbReference>
<dbReference type="EMBL" id="JAGSNF010000021">
    <property type="protein sequence ID" value="MBR7744564.1"/>
    <property type="molecule type" value="Genomic_DNA"/>
</dbReference>
<dbReference type="InterPro" id="IPR002252">
    <property type="entry name" value="Glyco_hydro_36"/>
</dbReference>
<keyword evidence="3 8" id="KW-0378">Hydrolase</keyword>
<evidence type="ECO:0000313" key="9">
    <source>
        <dbReference type="Proteomes" id="UP000677016"/>
    </source>
</evidence>
<dbReference type="InterPro" id="IPR050985">
    <property type="entry name" value="Alpha-glycosidase_related"/>
</dbReference>
<feature type="region of interest" description="Disordered" evidence="5">
    <location>
        <begin position="666"/>
        <end position="686"/>
    </location>
</feature>
<dbReference type="Gene3D" id="3.20.20.70">
    <property type="entry name" value="Aldolase class I"/>
    <property type="match status" value="1"/>
</dbReference>
<dbReference type="Pfam" id="PF02065">
    <property type="entry name" value="Melibiase"/>
    <property type="match status" value="1"/>
</dbReference>
<dbReference type="PROSITE" id="PS00512">
    <property type="entry name" value="ALPHA_GALACTOSIDASE"/>
    <property type="match status" value="1"/>
</dbReference>
<evidence type="ECO:0000256" key="3">
    <source>
        <dbReference type="ARBA" id="ARBA00022801"/>
    </source>
</evidence>
<comment type="catalytic activity">
    <reaction evidence="1">
        <text>Hydrolysis of terminal, non-reducing alpha-D-galactose residues in alpha-D-galactosides, including galactose oligosaccharides, galactomannans and galactolipids.</text>
        <dbReference type="EC" id="3.2.1.22"/>
    </reaction>
</comment>
<evidence type="ECO:0000259" key="7">
    <source>
        <dbReference type="Pfam" id="PF16875"/>
    </source>
</evidence>
<dbReference type="CDD" id="cd14791">
    <property type="entry name" value="GH36"/>
    <property type="match status" value="1"/>
</dbReference>
<evidence type="ECO:0000256" key="4">
    <source>
        <dbReference type="ARBA" id="ARBA00023295"/>
    </source>
</evidence>
<evidence type="ECO:0000256" key="1">
    <source>
        <dbReference type="ARBA" id="ARBA00001255"/>
    </source>
</evidence>
<dbReference type="Gene3D" id="2.60.40.1180">
    <property type="entry name" value="Golgi alpha-mannosidase II"/>
    <property type="match status" value="1"/>
</dbReference>
<protein>
    <recommendedName>
        <fullName evidence="2">alpha-galactosidase</fullName>
        <ecNumber evidence="2">3.2.1.22</ecNumber>
    </recommendedName>
</protein>
<organism evidence="8 9">
    <name type="scientific">Phycicoccus avicenniae</name>
    <dbReference type="NCBI Taxonomy" id="2828860"/>
    <lineage>
        <taxon>Bacteria</taxon>
        <taxon>Bacillati</taxon>
        <taxon>Actinomycetota</taxon>
        <taxon>Actinomycetes</taxon>
        <taxon>Micrococcales</taxon>
        <taxon>Intrasporangiaceae</taxon>
        <taxon>Phycicoccus</taxon>
    </lineage>
</organism>
<dbReference type="PANTHER" id="PTHR43053:SF3">
    <property type="entry name" value="ALPHA-GALACTOSIDASE C-RELATED"/>
    <property type="match status" value="1"/>
</dbReference>
<dbReference type="Gene3D" id="2.70.98.60">
    <property type="entry name" value="alpha-galactosidase from lactobacil brevis"/>
    <property type="match status" value="1"/>
</dbReference>
<dbReference type="RefSeq" id="WP_211604089.1">
    <property type="nucleotide sequence ID" value="NZ_JAGSNF010000021.1"/>
</dbReference>
<evidence type="ECO:0000256" key="5">
    <source>
        <dbReference type="SAM" id="MobiDB-lite"/>
    </source>
</evidence>
<evidence type="ECO:0000259" key="6">
    <source>
        <dbReference type="Pfam" id="PF16874"/>
    </source>
</evidence>